<keyword evidence="2" id="KW-0472">Membrane</keyword>
<dbReference type="RefSeq" id="WP_141423442.1">
    <property type="nucleotide sequence ID" value="NZ_JASPFB010000001.1"/>
</dbReference>
<keyword evidence="2" id="KW-1133">Transmembrane helix</keyword>
<feature type="transmembrane region" description="Helical" evidence="2">
    <location>
        <begin position="29"/>
        <end position="50"/>
    </location>
</feature>
<evidence type="ECO:0000313" key="3">
    <source>
        <dbReference type="EMBL" id="TQD44609.1"/>
    </source>
</evidence>
<feature type="transmembrane region" description="Helical" evidence="2">
    <location>
        <begin position="136"/>
        <end position="156"/>
    </location>
</feature>
<keyword evidence="2" id="KW-0812">Transmembrane</keyword>
<protein>
    <submittedName>
        <fullName evidence="3">Uncharacterized protein</fullName>
    </submittedName>
</protein>
<evidence type="ECO:0000313" key="4">
    <source>
        <dbReference type="Proteomes" id="UP000319010"/>
    </source>
</evidence>
<feature type="transmembrane region" description="Helical" evidence="2">
    <location>
        <begin position="105"/>
        <end position="124"/>
    </location>
</feature>
<feature type="region of interest" description="Disordered" evidence="1">
    <location>
        <begin position="263"/>
        <end position="286"/>
    </location>
</feature>
<gene>
    <name evidence="3" type="ORF">FK256_01625</name>
</gene>
<feature type="region of interest" description="Disordered" evidence="1">
    <location>
        <begin position="333"/>
        <end position="382"/>
    </location>
</feature>
<evidence type="ECO:0000256" key="1">
    <source>
        <dbReference type="SAM" id="MobiDB-lite"/>
    </source>
</evidence>
<comment type="caution">
    <text evidence="3">The sequence shown here is derived from an EMBL/GenBank/DDBJ whole genome shotgun (WGS) entry which is preliminary data.</text>
</comment>
<name>A0A508A3U6_9ACTO</name>
<dbReference type="AlphaFoldDB" id="A0A508A3U6"/>
<organism evidence="3 4">
    <name type="scientific">Actinomyces johnsonii</name>
    <dbReference type="NCBI Taxonomy" id="544581"/>
    <lineage>
        <taxon>Bacteria</taxon>
        <taxon>Bacillati</taxon>
        <taxon>Actinomycetota</taxon>
        <taxon>Actinomycetes</taxon>
        <taxon>Actinomycetales</taxon>
        <taxon>Actinomycetaceae</taxon>
        <taxon>Actinomyces</taxon>
    </lineage>
</organism>
<evidence type="ECO:0000256" key="2">
    <source>
        <dbReference type="SAM" id="Phobius"/>
    </source>
</evidence>
<feature type="transmembrane region" description="Helical" evidence="2">
    <location>
        <begin position="56"/>
        <end position="73"/>
    </location>
</feature>
<reference evidence="3 4" key="1">
    <citation type="submission" date="2019-06" db="EMBL/GenBank/DDBJ databases">
        <title>Draft genome sequence of Actinomyces johnsonii CCUG 34287T.</title>
        <authorList>
            <person name="Salva-Serra F."/>
            <person name="Cardew S."/>
            <person name="Moore E."/>
        </authorList>
    </citation>
    <scope>NUCLEOTIDE SEQUENCE [LARGE SCALE GENOMIC DNA]</scope>
    <source>
        <strain evidence="3 4">CCUG 34287</strain>
    </source>
</reference>
<feature type="transmembrane region" description="Helical" evidence="2">
    <location>
        <begin position="392"/>
        <end position="408"/>
    </location>
</feature>
<proteinExistence type="predicted"/>
<dbReference type="Proteomes" id="UP000319010">
    <property type="component" value="Unassembled WGS sequence"/>
</dbReference>
<feature type="transmembrane region" description="Helical" evidence="2">
    <location>
        <begin position="414"/>
        <end position="435"/>
    </location>
</feature>
<accession>A0A508A3U6</accession>
<sequence length="621" mass="65724">MSSSGYPTASDGAVGGGGFRERADRGRAVEGYLVLVLSAIALAIGVSRLATSKAPLGTMLVVGAVSAALYGASRLSMSRRVQRSADYWRQGPGFIQFGPSRDLGLGDYMPAVVASAGALAAMWMQLSSGAADINGAWTLTLAVFVLLGSVLTLATVPTEGRRAPEIILTPEAAWIWTGGRKRACIPWTAQPNLEASIVHRLRPHVMITGGAGGPVLLPIFVLPIGHVQLQAVLAFYAAHADLRGELASDQGLQRVRALMSTPAPAAERTASDDAAAQRAARPAATPSYPVSPYAGVAYQDSPYGGSPYVTAPPGAARPRPVVPETMELLAPATSGAAPAPVPVGNGTAPAYPQTAASHDPAEDGRQDEGRTSSEPQSCQEADRKVRRAPWRFLIWAVIVLVGSAYGTSSQQVGAFLLGAVVCLVLLIHAVALAGARRCRTVAGRRWTWSPEGIRLRSTWFVPLALRVEAALMALGSLASMGLLAVGDRTDRAGIVLSLLIAMVLLVTAGFLGLTAPRPRRSTEIILDPERIRTAAGTSRESPFWWMDRPRVVGIDSGGTVLIEIEPAGRVRARLGTLPLTYVQLQRIIDFYSSHPELRDELADERGLERVRELMGARAESQ</sequence>
<feature type="transmembrane region" description="Helical" evidence="2">
    <location>
        <begin position="492"/>
        <end position="513"/>
    </location>
</feature>
<feature type="compositionally biased region" description="Basic and acidic residues" evidence="1">
    <location>
        <begin position="359"/>
        <end position="371"/>
    </location>
</feature>
<feature type="transmembrane region" description="Helical" evidence="2">
    <location>
        <begin position="463"/>
        <end position="486"/>
    </location>
</feature>
<dbReference type="EMBL" id="VICB01000003">
    <property type="protein sequence ID" value="TQD44609.1"/>
    <property type="molecule type" value="Genomic_DNA"/>
</dbReference>